<dbReference type="Proteomes" id="UP001626550">
    <property type="component" value="Unassembled WGS sequence"/>
</dbReference>
<name>A0ABD2PY72_9PLAT</name>
<feature type="compositionally biased region" description="Acidic residues" evidence="1">
    <location>
        <begin position="544"/>
        <end position="553"/>
    </location>
</feature>
<gene>
    <name evidence="2" type="ORF">Ciccas_009047</name>
</gene>
<accession>A0ABD2PY72</accession>
<feature type="compositionally biased region" description="Polar residues" evidence="1">
    <location>
        <begin position="273"/>
        <end position="291"/>
    </location>
</feature>
<keyword evidence="3" id="KW-1185">Reference proteome</keyword>
<feature type="compositionally biased region" description="Basic and acidic residues" evidence="1">
    <location>
        <begin position="198"/>
        <end position="228"/>
    </location>
</feature>
<organism evidence="2 3">
    <name type="scientific">Cichlidogyrus casuarinus</name>
    <dbReference type="NCBI Taxonomy" id="1844966"/>
    <lineage>
        <taxon>Eukaryota</taxon>
        <taxon>Metazoa</taxon>
        <taxon>Spiralia</taxon>
        <taxon>Lophotrochozoa</taxon>
        <taxon>Platyhelminthes</taxon>
        <taxon>Monogenea</taxon>
        <taxon>Monopisthocotylea</taxon>
        <taxon>Dactylogyridea</taxon>
        <taxon>Ancyrocephalidae</taxon>
        <taxon>Cichlidogyrus</taxon>
    </lineage>
</organism>
<protein>
    <submittedName>
        <fullName evidence="2">Uncharacterized protein</fullName>
    </submittedName>
</protein>
<evidence type="ECO:0000256" key="1">
    <source>
        <dbReference type="SAM" id="MobiDB-lite"/>
    </source>
</evidence>
<feature type="region of interest" description="Disordered" evidence="1">
    <location>
        <begin position="359"/>
        <end position="393"/>
    </location>
</feature>
<reference evidence="2 3" key="1">
    <citation type="submission" date="2024-11" db="EMBL/GenBank/DDBJ databases">
        <title>Adaptive evolution of stress response genes in parasites aligns with host niche diversity.</title>
        <authorList>
            <person name="Hahn C."/>
            <person name="Resl P."/>
        </authorList>
    </citation>
    <scope>NUCLEOTIDE SEQUENCE [LARGE SCALE GENOMIC DNA]</scope>
    <source>
        <strain evidence="2">EGGRZ-B1_66</strain>
        <tissue evidence="2">Body</tissue>
    </source>
</reference>
<evidence type="ECO:0000313" key="2">
    <source>
        <dbReference type="EMBL" id="KAL3312361.1"/>
    </source>
</evidence>
<sequence length="588" mass="67230">MTRGSYSHGLLVPVSVYGSYAYPSRNERAAPDHLKLPPEVFEQEDAYVQDLAKAFMSKHRQLLLKVSPPSDCYPRHLWTDPTKLSACFFSQASRIVFLVTKETVHVFNAFFNRRIVPLLTRPLEKHGRPTWNSRILIVTLGELPICNDAWQLLPEDNIIQFFHTSWLRDWQSFDALRLVLENLWVSVEPQAIINSIHEESRTSRRETSHRRDFLTESDRQLGRQEHEPPVPARRLQLAKNASMREDSQTNTKVGTNTRVSGSIYRNSGRWDGSDSSPEKTGTLDRTFTADSDPSAHTDVQDESKVSSITIPVKQSTMSARDWEQGTLRSSNVTETMRSFVREEVNEKITYDKGKDSVLGTMPPIVTSTRTGWQSDNAQTTPREPKEPREPSPNTIEMLRKDLRDRSMFRTFLRDETALKSDFTRSAMSASPTRRTIYKHDLVDQSAVGKHVNSYTQMVPVPEQLGRLGKVLGQKPKVKAIEHLVGRDGDPYQPRRFTKLLSRLKCVIFKEKGTDSGQEAEQTRLKEIEQIMMEAFKKNNKSPSESEDEDDDPPIEVFRARILEAKAPVIRVEGKSTLHNFADHSIQKQ</sequence>
<dbReference type="EMBL" id="JBJKFK010001729">
    <property type="protein sequence ID" value="KAL3312361.1"/>
    <property type="molecule type" value="Genomic_DNA"/>
</dbReference>
<feature type="compositionally biased region" description="Polar residues" evidence="1">
    <location>
        <begin position="365"/>
        <end position="380"/>
    </location>
</feature>
<feature type="region of interest" description="Disordered" evidence="1">
    <location>
        <begin position="198"/>
        <end position="307"/>
    </location>
</feature>
<feature type="region of interest" description="Disordered" evidence="1">
    <location>
        <begin position="536"/>
        <end position="555"/>
    </location>
</feature>
<proteinExistence type="predicted"/>
<evidence type="ECO:0000313" key="3">
    <source>
        <dbReference type="Proteomes" id="UP001626550"/>
    </source>
</evidence>
<dbReference type="AlphaFoldDB" id="A0ABD2PY72"/>
<feature type="compositionally biased region" description="Basic and acidic residues" evidence="1">
    <location>
        <begin position="293"/>
        <end position="304"/>
    </location>
</feature>
<comment type="caution">
    <text evidence="2">The sequence shown here is derived from an EMBL/GenBank/DDBJ whole genome shotgun (WGS) entry which is preliminary data.</text>
</comment>
<feature type="compositionally biased region" description="Polar residues" evidence="1">
    <location>
        <begin position="248"/>
        <end position="265"/>
    </location>
</feature>